<sequence>MTNSEIKVGYLISYDYDYIKNSLPLVYDEVDYIAIAVDINRKTWVGKSFEIPDTFFQWLKDFDKDNKIHLYEDDFCDLNLTPMQCETRERNMLSRFMGEGGWHVQIDTDEYFIDFKGFKNYVSRYMDYDIEQVLLVPFYTIFKEDNTGFFVVKDAEEYVPVAFNNPKFIRARYTECKRTHVVPSPILHQSWAKDEVQIRKKIENWGHKNDFDTEKYFQLWKFVDSYTYKRLKNLHPLAENAWKELEYIPTTNIVELIEILKKQDLEKRAETAVSQKIKGSDFFPPIYYRIKRVLKRKLNRR</sequence>
<evidence type="ECO:0000313" key="1">
    <source>
        <dbReference type="EMBL" id="TFD98560.1"/>
    </source>
</evidence>
<organism evidence="1 2">
    <name type="scientific">Dysgonomonas capnocytophagoides</name>
    <dbReference type="NCBI Taxonomy" id="45254"/>
    <lineage>
        <taxon>Bacteria</taxon>
        <taxon>Pseudomonadati</taxon>
        <taxon>Bacteroidota</taxon>
        <taxon>Bacteroidia</taxon>
        <taxon>Bacteroidales</taxon>
        <taxon>Dysgonomonadaceae</taxon>
        <taxon>Dysgonomonas</taxon>
    </lineage>
</organism>
<accession>A0A4Y8LBX3</accession>
<dbReference type="AlphaFoldDB" id="A0A4Y8LBX3"/>
<comment type="caution">
    <text evidence="1">The sequence shown here is derived from an EMBL/GenBank/DDBJ whole genome shotgun (WGS) entry which is preliminary data.</text>
</comment>
<keyword evidence="2" id="KW-1185">Reference proteome</keyword>
<reference evidence="1 2" key="1">
    <citation type="submission" date="2019-03" db="EMBL/GenBank/DDBJ databases">
        <title>San Antonio Military Medical Center submission to MRSN (WRAIR), pending publication.</title>
        <authorList>
            <person name="Blyth D.M."/>
            <person name="Mccarthy S.L."/>
            <person name="Schall S.E."/>
            <person name="Stam J.A."/>
            <person name="Ong A.C."/>
            <person name="Mcgann P.T."/>
        </authorList>
    </citation>
    <scope>NUCLEOTIDE SEQUENCE [LARGE SCALE GENOMIC DNA]</scope>
    <source>
        <strain evidence="1 2">MRSN571793</strain>
    </source>
</reference>
<name>A0A4Y8LBX3_9BACT</name>
<dbReference type="OrthoDB" id="745987at2"/>
<dbReference type="EMBL" id="SOML01000001">
    <property type="protein sequence ID" value="TFD98560.1"/>
    <property type="molecule type" value="Genomic_DNA"/>
</dbReference>
<proteinExistence type="predicted"/>
<dbReference type="Proteomes" id="UP000297861">
    <property type="component" value="Unassembled WGS sequence"/>
</dbReference>
<dbReference type="STRING" id="1121485.GCA_000426485_00824"/>
<evidence type="ECO:0000313" key="2">
    <source>
        <dbReference type="Proteomes" id="UP000297861"/>
    </source>
</evidence>
<dbReference type="RefSeq" id="WP_134435165.1">
    <property type="nucleotide sequence ID" value="NZ_SOML01000001.1"/>
</dbReference>
<gene>
    <name evidence="1" type="ORF">E2605_00315</name>
</gene>
<protein>
    <submittedName>
        <fullName evidence="1">Uncharacterized protein</fullName>
    </submittedName>
</protein>